<dbReference type="AlphaFoldDB" id="A0A432VC53"/>
<accession>A0A432VC53</accession>
<keyword evidence="1" id="KW-0472">Membrane</keyword>
<evidence type="ECO:0000313" key="3">
    <source>
        <dbReference type="Proteomes" id="UP000281647"/>
    </source>
</evidence>
<keyword evidence="3" id="KW-1185">Reference proteome</keyword>
<gene>
    <name evidence="2" type="ORF">EET67_02365</name>
</gene>
<keyword evidence="1" id="KW-0812">Transmembrane</keyword>
<reference evidence="2 3" key="1">
    <citation type="submission" date="2018-11" db="EMBL/GenBank/DDBJ databases">
        <title>Pseudaminobacter arsenicus sp. nov., an arsenic-resistant bacterium isolated from arsenic-rich aquifers.</title>
        <authorList>
            <person name="Mu Y."/>
        </authorList>
    </citation>
    <scope>NUCLEOTIDE SEQUENCE [LARGE SCALE GENOMIC DNA]</scope>
    <source>
        <strain evidence="2 3">CB3</strain>
    </source>
</reference>
<dbReference type="OrthoDB" id="7362327at2"/>
<name>A0A432VC53_9HYPH</name>
<dbReference type="EMBL" id="RKST01000001">
    <property type="protein sequence ID" value="RUM99750.1"/>
    <property type="molecule type" value="Genomic_DNA"/>
</dbReference>
<dbReference type="RefSeq" id="WP_128625987.1">
    <property type="nucleotide sequence ID" value="NZ_RKST01000001.1"/>
</dbReference>
<sequence length="67" mass="7415">MTKDNEHPFFRPLWRRIAVVAVCVAWTGVEIAAGEKVWALVASGAVCYAVWQLLLRYSPPSDTGGRP</sequence>
<evidence type="ECO:0000313" key="2">
    <source>
        <dbReference type="EMBL" id="RUM99750.1"/>
    </source>
</evidence>
<evidence type="ECO:0000256" key="1">
    <source>
        <dbReference type="SAM" id="Phobius"/>
    </source>
</evidence>
<organism evidence="2 3">
    <name type="scientific">Borborobacter arsenicus</name>
    <dbReference type="NCBI Taxonomy" id="1851146"/>
    <lineage>
        <taxon>Bacteria</taxon>
        <taxon>Pseudomonadati</taxon>
        <taxon>Pseudomonadota</taxon>
        <taxon>Alphaproteobacteria</taxon>
        <taxon>Hyphomicrobiales</taxon>
        <taxon>Phyllobacteriaceae</taxon>
        <taxon>Borborobacter</taxon>
    </lineage>
</organism>
<dbReference type="Proteomes" id="UP000281647">
    <property type="component" value="Unassembled WGS sequence"/>
</dbReference>
<keyword evidence="1" id="KW-1133">Transmembrane helix</keyword>
<proteinExistence type="predicted"/>
<comment type="caution">
    <text evidence="2">The sequence shown here is derived from an EMBL/GenBank/DDBJ whole genome shotgun (WGS) entry which is preliminary data.</text>
</comment>
<feature type="transmembrane region" description="Helical" evidence="1">
    <location>
        <begin position="12"/>
        <end position="31"/>
    </location>
</feature>
<protein>
    <submittedName>
        <fullName evidence="2">DUF3329 domain-containing protein</fullName>
    </submittedName>
</protein>
<feature type="transmembrane region" description="Helical" evidence="1">
    <location>
        <begin position="37"/>
        <end position="57"/>
    </location>
</feature>